<evidence type="ECO:0000256" key="16">
    <source>
        <dbReference type="HAMAP-Rule" id="MF_00037"/>
    </source>
</evidence>
<evidence type="ECO:0000256" key="10">
    <source>
        <dbReference type="ARBA" id="ARBA00022960"/>
    </source>
</evidence>
<comment type="catalytic activity">
    <reaction evidence="15 16">
        <text>UDP-N-acetyl-alpha-D-muramate + NADP(+) = UDP-N-acetyl-3-O-(1-carboxyvinyl)-alpha-D-glucosamine + NADPH + H(+)</text>
        <dbReference type="Rhea" id="RHEA:12248"/>
        <dbReference type="ChEBI" id="CHEBI:15378"/>
        <dbReference type="ChEBI" id="CHEBI:57783"/>
        <dbReference type="ChEBI" id="CHEBI:58349"/>
        <dbReference type="ChEBI" id="CHEBI:68483"/>
        <dbReference type="ChEBI" id="CHEBI:70757"/>
        <dbReference type="EC" id="1.3.1.98"/>
    </reaction>
</comment>
<evidence type="ECO:0000256" key="4">
    <source>
        <dbReference type="ARBA" id="ARBA00004752"/>
    </source>
</evidence>
<dbReference type="PANTHER" id="PTHR21071">
    <property type="entry name" value="UDP-N-ACETYLENOLPYRUVOYLGLUCOSAMINE REDUCTASE"/>
    <property type="match status" value="1"/>
</dbReference>
<dbReference type="InterPro" id="IPR016166">
    <property type="entry name" value="FAD-bd_PCMH"/>
</dbReference>
<dbReference type="InterPro" id="IPR036635">
    <property type="entry name" value="MurB_C_sf"/>
</dbReference>
<dbReference type="InterPro" id="IPR036318">
    <property type="entry name" value="FAD-bd_PCMH-like_sf"/>
</dbReference>
<gene>
    <name evidence="16 19" type="primary">murB</name>
    <name evidence="19" type="ORF">ENT72_07300</name>
    <name evidence="18" type="ORF">ENU12_04675</name>
</gene>
<dbReference type="NCBIfam" id="NF010480">
    <property type="entry name" value="PRK13905.1"/>
    <property type="match status" value="1"/>
</dbReference>
<keyword evidence="7 16" id="KW-0285">Flavoprotein</keyword>
<keyword evidence="10 16" id="KW-0133">Cell shape</keyword>
<feature type="active site" evidence="16">
    <location>
        <position position="186"/>
    </location>
</feature>
<evidence type="ECO:0000256" key="9">
    <source>
        <dbReference type="ARBA" id="ARBA00022857"/>
    </source>
</evidence>
<dbReference type="HAMAP" id="MF_00037">
    <property type="entry name" value="MurB"/>
    <property type="match status" value="1"/>
</dbReference>
<dbReference type="UniPathway" id="UPA00219"/>
<dbReference type="Gene3D" id="3.30.43.10">
    <property type="entry name" value="Uridine Diphospho-n-acetylenolpyruvylglucosamine Reductase, domain 2"/>
    <property type="match status" value="1"/>
</dbReference>
<keyword evidence="8 16" id="KW-0274">FAD</keyword>
<dbReference type="SUPFAM" id="SSF56176">
    <property type="entry name" value="FAD-binding/transporter-associated domain-like"/>
    <property type="match status" value="1"/>
</dbReference>
<comment type="subcellular location">
    <subcellularLocation>
        <location evidence="3 16">Cytoplasm</location>
    </subcellularLocation>
</comment>
<feature type="active site" description="Proton donor" evidence="16">
    <location>
        <position position="237"/>
    </location>
</feature>
<proteinExistence type="inferred from homology"/>
<dbReference type="GO" id="GO:0008762">
    <property type="term" value="F:UDP-N-acetylmuramate dehydrogenase activity"/>
    <property type="evidence" value="ECO:0007669"/>
    <property type="project" value="UniProtKB-UniRule"/>
</dbReference>
<dbReference type="EMBL" id="DTBH01000106">
    <property type="protein sequence ID" value="HGQ77198.1"/>
    <property type="molecule type" value="Genomic_DNA"/>
</dbReference>
<keyword evidence="12 16" id="KW-0560">Oxidoreductase</keyword>
<dbReference type="GO" id="GO:0009252">
    <property type="term" value="P:peptidoglycan biosynthetic process"/>
    <property type="evidence" value="ECO:0007669"/>
    <property type="project" value="UniProtKB-UniRule"/>
</dbReference>
<evidence type="ECO:0000256" key="3">
    <source>
        <dbReference type="ARBA" id="ARBA00004496"/>
    </source>
</evidence>
<keyword evidence="5 16" id="KW-0963">Cytoplasm</keyword>
<keyword evidence="14 16" id="KW-0961">Cell wall biogenesis/degradation</keyword>
<dbReference type="GO" id="GO:0008360">
    <property type="term" value="P:regulation of cell shape"/>
    <property type="evidence" value="ECO:0007669"/>
    <property type="project" value="UniProtKB-KW"/>
</dbReference>
<dbReference type="GO" id="GO:0051301">
    <property type="term" value="P:cell division"/>
    <property type="evidence" value="ECO:0007669"/>
    <property type="project" value="UniProtKB-KW"/>
</dbReference>
<dbReference type="OrthoDB" id="9804753at2"/>
<dbReference type="GO" id="GO:0005829">
    <property type="term" value="C:cytosol"/>
    <property type="evidence" value="ECO:0007669"/>
    <property type="project" value="TreeGrafter"/>
</dbReference>
<dbReference type="PANTHER" id="PTHR21071:SF4">
    <property type="entry name" value="UDP-N-ACETYLENOLPYRUVOYLGLUCOSAMINE REDUCTASE"/>
    <property type="match status" value="1"/>
</dbReference>
<evidence type="ECO:0000256" key="14">
    <source>
        <dbReference type="ARBA" id="ARBA00023316"/>
    </source>
</evidence>
<comment type="caution">
    <text evidence="19">The sequence shown here is derived from an EMBL/GenBank/DDBJ whole genome shotgun (WGS) entry which is preliminary data.</text>
</comment>
<evidence type="ECO:0000256" key="2">
    <source>
        <dbReference type="ARBA" id="ARBA00003921"/>
    </source>
</evidence>
<dbReference type="GO" id="GO:0071949">
    <property type="term" value="F:FAD binding"/>
    <property type="evidence" value="ECO:0007669"/>
    <property type="project" value="InterPro"/>
</dbReference>
<evidence type="ECO:0000256" key="11">
    <source>
        <dbReference type="ARBA" id="ARBA00022984"/>
    </source>
</evidence>
<comment type="cofactor">
    <cofactor evidence="1 16">
        <name>FAD</name>
        <dbReference type="ChEBI" id="CHEBI:57692"/>
    </cofactor>
</comment>
<evidence type="ECO:0000256" key="8">
    <source>
        <dbReference type="ARBA" id="ARBA00022827"/>
    </source>
</evidence>
<evidence type="ECO:0000256" key="6">
    <source>
        <dbReference type="ARBA" id="ARBA00022618"/>
    </source>
</evidence>
<comment type="function">
    <text evidence="2 16">Cell wall formation.</text>
</comment>
<evidence type="ECO:0000256" key="13">
    <source>
        <dbReference type="ARBA" id="ARBA00023306"/>
    </source>
</evidence>
<evidence type="ECO:0000313" key="18">
    <source>
        <dbReference type="EMBL" id="HGQ77198.1"/>
    </source>
</evidence>
<keyword evidence="11 16" id="KW-0573">Peptidoglycan synthesis</keyword>
<evidence type="ECO:0000259" key="17">
    <source>
        <dbReference type="PROSITE" id="PS51387"/>
    </source>
</evidence>
<dbReference type="InterPro" id="IPR016167">
    <property type="entry name" value="FAD-bd_PCMH_sub1"/>
</dbReference>
<evidence type="ECO:0000256" key="12">
    <source>
        <dbReference type="ARBA" id="ARBA00023002"/>
    </source>
</evidence>
<dbReference type="EC" id="1.3.1.98" evidence="16"/>
<dbReference type="PROSITE" id="PS51387">
    <property type="entry name" value="FAD_PCMH"/>
    <property type="match status" value="1"/>
</dbReference>
<protein>
    <recommendedName>
        <fullName evidence="16">UDP-N-acetylenolpyruvoylglucosamine reductase</fullName>
        <ecNumber evidence="16">1.3.1.98</ecNumber>
    </recommendedName>
    <alternativeName>
        <fullName evidence="16">UDP-N-acetylmuramate dehydrogenase</fullName>
    </alternativeName>
</protein>
<dbReference type="Gene3D" id="3.90.78.10">
    <property type="entry name" value="UDP-N-acetylenolpyruvoylglucosamine reductase, C-terminal domain"/>
    <property type="match status" value="1"/>
</dbReference>
<feature type="domain" description="FAD-binding PCMH-type" evidence="17">
    <location>
        <begin position="44"/>
        <end position="223"/>
    </location>
</feature>
<keyword evidence="6 16" id="KW-0132">Cell division</keyword>
<evidence type="ECO:0000256" key="7">
    <source>
        <dbReference type="ARBA" id="ARBA00022630"/>
    </source>
</evidence>
<evidence type="ECO:0000256" key="1">
    <source>
        <dbReference type="ARBA" id="ARBA00001974"/>
    </source>
</evidence>
<keyword evidence="9 16" id="KW-0521">NADP</keyword>
<reference evidence="19" key="1">
    <citation type="journal article" date="2020" name="mSystems">
        <title>Genome- and Community-Level Interaction Insights into Carbon Utilization and Element Cycling Functions of Hydrothermarchaeota in Hydrothermal Sediment.</title>
        <authorList>
            <person name="Zhou Z."/>
            <person name="Liu Y."/>
            <person name="Xu W."/>
            <person name="Pan J."/>
            <person name="Luo Z.H."/>
            <person name="Li M."/>
        </authorList>
    </citation>
    <scope>NUCLEOTIDE SEQUENCE [LARGE SCALE GENOMIC DNA]</scope>
    <source>
        <strain evidence="19">SpSt-604</strain>
        <strain evidence="18">SpSt-640</strain>
    </source>
</reference>
<evidence type="ECO:0000256" key="15">
    <source>
        <dbReference type="ARBA" id="ARBA00048914"/>
    </source>
</evidence>
<dbReference type="InterPro" id="IPR016169">
    <property type="entry name" value="FAD-bd_PCMH_sub2"/>
</dbReference>
<sequence>MDYTHDALSEQIRGFNRRLVEKLWDLGCDLFFNEQLSHHVSFRLGGSVPLFIIPSSMEGFLDTLRLLKEYEVPFRIIGKGTNIIPTDDEKDFAVISTERIDSIEIHDELINVSAGMSFKTLCLIALEHSLSGLERAFGLPGSVGGAVYMNAGCYGWEMAQNVVSLKVFDGKNVITISPSEAQFGYRDSIFKHEKSLIIISAVLKLAKGNKESIREIMIDTMRKRYEKQPLEYPSAGSVFKRPRPDFYVGTAIESLGLKGYQIGGAQVSEKHAGFIINRGNAKASDVLKLINFIKGKVKEYYGVELETEVEIW</sequence>
<name>A0A7C4S015_FERPE</name>
<evidence type="ECO:0000313" key="19">
    <source>
        <dbReference type="EMBL" id="HGU42701.1"/>
    </source>
</evidence>
<organism evidence="19">
    <name type="scientific">Fervidobacterium pennivorans</name>
    <dbReference type="NCBI Taxonomy" id="93466"/>
    <lineage>
        <taxon>Bacteria</taxon>
        <taxon>Thermotogati</taxon>
        <taxon>Thermotogota</taxon>
        <taxon>Thermotogae</taxon>
        <taxon>Thermotogales</taxon>
        <taxon>Fervidobacteriaceae</taxon>
        <taxon>Fervidobacterium</taxon>
    </lineage>
</organism>
<dbReference type="Pfam" id="PF01565">
    <property type="entry name" value="FAD_binding_4"/>
    <property type="match status" value="1"/>
</dbReference>
<dbReference type="EMBL" id="DSZT01000237">
    <property type="protein sequence ID" value="HGU42701.1"/>
    <property type="molecule type" value="Genomic_DNA"/>
</dbReference>
<dbReference type="NCBIfam" id="TIGR00179">
    <property type="entry name" value="murB"/>
    <property type="match status" value="1"/>
</dbReference>
<comment type="similarity">
    <text evidence="16">Belongs to the MurB family.</text>
</comment>
<dbReference type="SUPFAM" id="SSF56194">
    <property type="entry name" value="Uridine diphospho-N-Acetylenolpyruvylglucosamine reductase, MurB, C-terminal domain"/>
    <property type="match status" value="1"/>
</dbReference>
<feature type="active site" evidence="16">
    <location>
        <position position="308"/>
    </location>
</feature>
<dbReference type="InterPro" id="IPR011601">
    <property type="entry name" value="MurB_C"/>
</dbReference>
<evidence type="ECO:0000256" key="5">
    <source>
        <dbReference type="ARBA" id="ARBA00022490"/>
    </source>
</evidence>
<dbReference type="InterPro" id="IPR006094">
    <property type="entry name" value="Oxid_FAD_bind_N"/>
</dbReference>
<dbReference type="Gene3D" id="3.30.465.10">
    <property type="match status" value="1"/>
</dbReference>
<dbReference type="AlphaFoldDB" id="A0A7C4S015"/>
<dbReference type="InterPro" id="IPR003170">
    <property type="entry name" value="MurB"/>
</dbReference>
<comment type="pathway">
    <text evidence="4 16">Cell wall biogenesis; peptidoglycan biosynthesis.</text>
</comment>
<keyword evidence="13 16" id="KW-0131">Cell cycle</keyword>
<accession>A0A7C4S015</accession>
<dbReference type="GO" id="GO:0071555">
    <property type="term" value="P:cell wall organization"/>
    <property type="evidence" value="ECO:0007669"/>
    <property type="project" value="UniProtKB-KW"/>
</dbReference>
<dbReference type="Pfam" id="PF02873">
    <property type="entry name" value="MurB_C"/>
    <property type="match status" value="1"/>
</dbReference>